<proteinExistence type="predicted"/>
<dbReference type="Proteomes" id="UP000241964">
    <property type="component" value="Unassembled WGS sequence"/>
</dbReference>
<comment type="caution">
    <text evidence="1">The sequence shown here is derived from an EMBL/GenBank/DDBJ whole genome shotgun (WGS) entry which is preliminary data.</text>
</comment>
<dbReference type="AlphaFoldDB" id="A0A2P8FAA2"/>
<accession>A0A2P8FAA2</accession>
<organism evidence="1 2">
    <name type="scientific">Dyadobacter jiangsuensis</name>
    <dbReference type="NCBI Taxonomy" id="1591085"/>
    <lineage>
        <taxon>Bacteria</taxon>
        <taxon>Pseudomonadati</taxon>
        <taxon>Bacteroidota</taxon>
        <taxon>Cytophagia</taxon>
        <taxon>Cytophagales</taxon>
        <taxon>Spirosomataceae</taxon>
        <taxon>Dyadobacter</taxon>
    </lineage>
</organism>
<reference evidence="1 2" key="1">
    <citation type="submission" date="2018-03" db="EMBL/GenBank/DDBJ databases">
        <title>Genomic Encyclopedia of Archaeal and Bacterial Type Strains, Phase II (KMG-II): from individual species to whole genera.</title>
        <authorList>
            <person name="Goeker M."/>
        </authorList>
    </citation>
    <scope>NUCLEOTIDE SEQUENCE [LARGE SCALE GENOMIC DNA]</scope>
    <source>
        <strain evidence="1 2">DSM 29057</strain>
    </source>
</reference>
<gene>
    <name evidence="1" type="ORF">CLV60_1309</name>
</gene>
<evidence type="ECO:0000313" key="1">
    <source>
        <dbReference type="EMBL" id="PSL18582.1"/>
    </source>
</evidence>
<evidence type="ECO:0000313" key="2">
    <source>
        <dbReference type="Proteomes" id="UP000241964"/>
    </source>
</evidence>
<keyword evidence="2" id="KW-1185">Reference proteome</keyword>
<name>A0A2P8FAA2_9BACT</name>
<dbReference type="EMBL" id="PYAS01000030">
    <property type="protein sequence ID" value="PSL18582.1"/>
    <property type="molecule type" value="Genomic_DNA"/>
</dbReference>
<protein>
    <submittedName>
        <fullName evidence="1">Uncharacterized protein</fullName>
    </submittedName>
</protein>
<sequence>MEVQGNKQKTAPHGGEAVFIGFGNYLANICFRTLLIVSGVRPR</sequence>